<accession>K8P0T9</accession>
<name>K8P0T9_9BRAD</name>
<dbReference type="AlphaFoldDB" id="K8P0T9"/>
<evidence type="ECO:0000313" key="3">
    <source>
        <dbReference type="Proteomes" id="UP000001095"/>
    </source>
</evidence>
<dbReference type="PATRIC" id="fig|883079.3.peg.3380"/>
<proteinExistence type="predicted"/>
<keyword evidence="3" id="KW-1185">Reference proteome</keyword>
<sequence length="90" mass="10484">MTAQDHQKGSGTCRNQPMRKARHLEISSRLEVTKQFGLVEDYRIDWPQGTSLRAPRVTVRRREAYPVQVTRNYVTTLLEPFVPSREIVVM</sequence>
<comment type="caution">
    <text evidence="2">The sequence shown here is derived from an EMBL/GenBank/DDBJ whole genome shotgun (WGS) entry which is preliminary data.</text>
</comment>
<reference evidence="2 3" key="1">
    <citation type="submission" date="2012-04" db="EMBL/GenBank/DDBJ databases">
        <title>The Genome Sequence of Afipia clevelandensis ATCC 49720.</title>
        <authorList>
            <consortium name="The Broad Institute Genome Sequencing Platform"/>
            <person name="Earl A."/>
            <person name="Ward D."/>
            <person name="Feldgarden M."/>
            <person name="Gevers D."/>
            <person name="Huys G."/>
            <person name="Walker B."/>
            <person name="Young S.K."/>
            <person name="Zeng Q."/>
            <person name="Gargeya S."/>
            <person name="Fitzgerald M."/>
            <person name="Haas B."/>
            <person name="Abouelleil A."/>
            <person name="Alvarado L."/>
            <person name="Arachchi H.M."/>
            <person name="Berlin A."/>
            <person name="Chapman S.B."/>
            <person name="Goldberg J."/>
            <person name="Griggs A."/>
            <person name="Gujja S."/>
            <person name="Hansen M."/>
            <person name="Howarth C."/>
            <person name="Imamovic A."/>
            <person name="Larimer J."/>
            <person name="McCowen C."/>
            <person name="Montmayeur A."/>
            <person name="Murphy C."/>
            <person name="Neiman D."/>
            <person name="Pearson M."/>
            <person name="Priest M."/>
            <person name="Roberts A."/>
            <person name="Saif S."/>
            <person name="Shea T."/>
            <person name="Sisk P."/>
            <person name="Sykes S."/>
            <person name="Wortman J."/>
            <person name="Nusbaum C."/>
            <person name="Birren B."/>
        </authorList>
    </citation>
    <scope>NUCLEOTIDE SEQUENCE [LARGE SCALE GENOMIC DNA]</scope>
    <source>
        <strain evidence="2 3">ATCC 49720</strain>
    </source>
</reference>
<organism evidence="2 3">
    <name type="scientific">Afipia clevelandensis ATCC 49720</name>
    <dbReference type="NCBI Taxonomy" id="883079"/>
    <lineage>
        <taxon>Bacteria</taxon>
        <taxon>Pseudomonadati</taxon>
        <taxon>Pseudomonadota</taxon>
        <taxon>Alphaproteobacteria</taxon>
        <taxon>Hyphomicrobiales</taxon>
        <taxon>Nitrobacteraceae</taxon>
        <taxon>Afipia</taxon>
    </lineage>
</organism>
<gene>
    <name evidence="2" type="ORF">HMPREF9696_03306</name>
</gene>
<dbReference type="Proteomes" id="UP000001095">
    <property type="component" value="Unassembled WGS sequence"/>
</dbReference>
<evidence type="ECO:0000313" key="2">
    <source>
        <dbReference type="EMBL" id="EKS33265.1"/>
    </source>
</evidence>
<dbReference type="OrthoDB" id="8128086at2"/>
<evidence type="ECO:0000256" key="1">
    <source>
        <dbReference type="SAM" id="MobiDB-lite"/>
    </source>
</evidence>
<feature type="region of interest" description="Disordered" evidence="1">
    <location>
        <begin position="1"/>
        <end position="20"/>
    </location>
</feature>
<dbReference type="EMBL" id="AGWY01000013">
    <property type="protein sequence ID" value="EKS33265.1"/>
    <property type="molecule type" value="Genomic_DNA"/>
</dbReference>
<dbReference type="HOGENOM" id="CLU_2646419_0_0_5"/>
<protein>
    <submittedName>
        <fullName evidence="2">Uncharacterized protein</fullName>
    </submittedName>
</protein>